<dbReference type="Gene3D" id="3.90.470.20">
    <property type="entry name" value="4'-phosphopantetheinyl transferase domain"/>
    <property type="match status" value="1"/>
</dbReference>
<dbReference type="InterPro" id="IPR037143">
    <property type="entry name" value="4-PPantetheinyl_Trfase_dom_sf"/>
</dbReference>
<protein>
    <submittedName>
        <fullName evidence="1">Uncharacterized protein</fullName>
    </submittedName>
</protein>
<dbReference type="Proteomes" id="UP000239936">
    <property type="component" value="Unassembled WGS sequence"/>
</dbReference>
<comment type="caution">
    <text evidence="1">The sequence shown here is derived from an EMBL/GenBank/DDBJ whole genome shotgun (WGS) entry which is preliminary data.</text>
</comment>
<organism evidence="1 2">
    <name type="scientific">Chromatium okenii</name>
    <dbReference type="NCBI Taxonomy" id="61644"/>
    <lineage>
        <taxon>Bacteria</taxon>
        <taxon>Pseudomonadati</taxon>
        <taxon>Pseudomonadota</taxon>
        <taxon>Gammaproteobacteria</taxon>
        <taxon>Chromatiales</taxon>
        <taxon>Chromatiaceae</taxon>
        <taxon>Chromatium</taxon>
    </lineage>
</organism>
<gene>
    <name evidence="1" type="ORF">CXB77_15215</name>
</gene>
<reference evidence="1 2" key="1">
    <citation type="submission" date="2018-01" db="EMBL/GenBank/DDBJ databases">
        <title>The complete genome sequence of Chromatium okenii LaCa, a purple sulfur bacterium with a turbulent life.</title>
        <authorList>
            <person name="Luedin S.M."/>
            <person name="Liechti N."/>
            <person name="Storelli N."/>
            <person name="Danza F."/>
            <person name="Wittwer M."/>
            <person name="Pothier J.F."/>
            <person name="Tonolla M.A."/>
        </authorList>
    </citation>
    <scope>NUCLEOTIDE SEQUENCE [LARGE SCALE GENOMIC DNA]</scope>
    <source>
        <strain evidence="1 2">LaCa</strain>
    </source>
</reference>
<evidence type="ECO:0000313" key="1">
    <source>
        <dbReference type="EMBL" id="PQJ95513.1"/>
    </source>
</evidence>
<name>A0A2S7XPM9_9GAMM</name>
<dbReference type="SUPFAM" id="SSF56214">
    <property type="entry name" value="4'-phosphopantetheinyl transferase"/>
    <property type="match status" value="1"/>
</dbReference>
<keyword evidence="2" id="KW-1185">Reference proteome</keyword>
<accession>A0A2S7XPM9</accession>
<dbReference type="GO" id="GO:0000287">
    <property type="term" value="F:magnesium ion binding"/>
    <property type="evidence" value="ECO:0007669"/>
    <property type="project" value="InterPro"/>
</dbReference>
<dbReference type="GO" id="GO:0008897">
    <property type="term" value="F:holo-[acyl-carrier-protein] synthase activity"/>
    <property type="evidence" value="ECO:0007669"/>
    <property type="project" value="InterPro"/>
</dbReference>
<dbReference type="AlphaFoldDB" id="A0A2S7XPM9"/>
<proteinExistence type="predicted"/>
<dbReference type="EMBL" id="PPGH01000037">
    <property type="protein sequence ID" value="PQJ95513.1"/>
    <property type="molecule type" value="Genomic_DNA"/>
</dbReference>
<evidence type="ECO:0000313" key="2">
    <source>
        <dbReference type="Proteomes" id="UP000239936"/>
    </source>
</evidence>
<sequence length="102" mass="11707">MILARYLAVAPAALNFIYGINGKPALADAALEFNLTTSGELALVAISTTAVGVDCEMLRPQRRWLAIAQRMFAPQPSRHWKRLRKPSGWRCFIRRGRRWRRR</sequence>